<evidence type="ECO:0000313" key="2">
    <source>
        <dbReference type="EMBL" id="CAA9337886.1"/>
    </source>
</evidence>
<dbReference type="EMBL" id="CADCTV010000517">
    <property type="protein sequence ID" value="CAA9337886.1"/>
    <property type="molecule type" value="Genomic_DNA"/>
</dbReference>
<gene>
    <name evidence="2" type="ORF">AVDCRST_MAG89-2477</name>
</gene>
<dbReference type="AlphaFoldDB" id="A0A6J4LQ56"/>
<feature type="non-terminal residue" evidence="2">
    <location>
        <position position="1"/>
    </location>
</feature>
<feature type="region of interest" description="Disordered" evidence="1">
    <location>
        <begin position="15"/>
        <end position="47"/>
    </location>
</feature>
<reference evidence="2" key="1">
    <citation type="submission" date="2020-02" db="EMBL/GenBank/DDBJ databases">
        <authorList>
            <person name="Meier V. D."/>
        </authorList>
    </citation>
    <scope>NUCLEOTIDE SEQUENCE</scope>
    <source>
        <strain evidence="2">AVDCRST_MAG89</strain>
    </source>
</reference>
<protein>
    <submittedName>
        <fullName evidence="2">Uncharacterized protein</fullName>
    </submittedName>
</protein>
<feature type="non-terminal residue" evidence="2">
    <location>
        <position position="211"/>
    </location>
</feature>
<name>A0A6J4LQ56_9BACT</name>
<proteinExistence type="predicted"/>
<organism evidence="2">
    <name type="scientific">uncultured Gemmatimonadota bacterium</name>
    <dbReference type="NCBI Taxonomy" id="203437"/>
    <lineage>
        <taxon>Bacteria</taxon>
        <taxon>Pseudomonadati</taxon>
        <taxon>Gemmatimonadota</taxon>
        <taxon>environmental samples</taxon>
    </lineage>
</organism>
<feature type="region of interest" description="Disordered" evidence="1">
    <location>
        <begin position="109"/>
        <end position="132"/>
    </location>
</feature>
<evidence type="ECO:0000256" key="1">
    <source>
        <dbReference type="SAM" id="MobiDB-lite"/>
    </source>
</evidence>
<feature type="compositionally biased region" description="Low complexity" evidence="1">
    <location>
        <begin position="18"/>
        <end position="28"/>
    </location>
</feature>
<sequence>TGVQRLPGARALRDRARAAGAGHGWAHPPADRRPRPPPQLASAGTGRQCRALVGGSRERHLGCGRGCAGRCVPVYDGRHSGGRLGTARAPDVRQPVERHRHVVLRSRDGPARTVHPPHIPALHRRGSGGRRDCGAVEAARPLALGHGAARDDWGHDPLLVGGAARCADERDRSVLAGAPYIQRLHGEPGGRSGHVLGVDAAEEQIWKRGSI</sequence>
<accession>A0A6J4LQ56</accession>